<proteinExistence type="predicted"/>
<dbReference type="EMBL" id="CAJVPZ010081000">
    <property type="protein sequence ID" value="CAG8808175.1"/>
    <property type="molecule type" value="Genomic_DNA"/>
</dbReference>
<dbReference type="Proteomes" id="UP000789396">
    <property type="component" value="Unassembled WGS sequence"/>
</dbReference>
<dbReference type="AlphaFoldDB" id="A0A9N9K2U7"/>
<accession>A0A9N9K2U7</accession>
<reference evidence="1" key="1">
    <citation type="submission" date="2021-06" db="EMBL/GenBank/DDBJ databases">
        <authorList>
            <person name="Kallberg Y."/>
            <person name="Tangrot J."/>
            <person name="Rosling A."/>
        </authorList>
    </citation>
    <scope>NUCLEOTIDE SEQUENCE</scope>
    <source>
        <strain evidence="1">IN212</strain>
    </source>
</reference>
<comment type="caution">
    <text evidence="1">The sequence shown here is derived from an EMBL/GenBank/DDBJ whole genome shotgun (WGS) entry which is preliminary data.</text>
</comment>
<evidence type="ECO:0000313" key="2">
    <source>
        <dbReference type="Proteomes" id="UP000789396"/>
    </source>
</evidence>
<sequence length="92" mass="10160">LDADSQVERLEDFEDFILQEEDNSDKWLSLLTSELSASIALEVDNDNLVEVFESFGNLILRGVIVVGNLDLSLSLLVSELSTSFALELVTVV</sequence>
<evidence type="ECO:0000313" key="1">
    <source>
        <dbReference type="EMBL" id="CAG8808175.1"/>
    </source>
</evidence>
<keyword evidence="2" id="KW-1185">Reference proteome</keyword>
<gene>
    <name evidence="1" type="ORF">RFULGI_LOCUS18455</name>
</gene>
<protein>
    <submittedName>
        <fullName evidence="1">8828_t:CDS:1</fullName>
    </submittedName>
</protein>
<feature type="non-terminal residue" evidence="1">
    <location>
        <position position="1"/>
    </location>
</feature>
<organism evidence="1 2">
    <name type="scientific">Racocetra fulgida</name>
    <dbReference type="NCBI Taxonomy" id="60492"/>
    <lineage>
        <taxon>Eukaryota</taxon>
        <taxon>Fungi</taxon>
        <taxon>Fungi incertae sedis</taxon>
        <taxon>Mucoromycota</taxon>
        <taxon>Glomeromycotina</taxon>
        <taxon>Glomeromycetes</taxon>
        <taxon>Diversisporales</taxon>
        <taxon>Gigasporaceae</taxon>
        <taxon>Racocetra</taxon>
    </lineage>
</organism>
<name>A0A9N9K2U7_9GLOM</name>